<evidence type="ECO:0000313" key="2">
    <source>
        <dbReference type="Proteomes" id="UP000004410"/>
    </source>
</evidence>
<evidence type="ECO:0000313" key="1">
    <source>
        <dbReference type="EMBL" id="EDN79455.1"/>
    </source>
</evidence>
<reference evidence="1 2" key="1">
    <citation type="submission" date="2007-04" db="EMBL/GenBank/DDBJ databases">
        <authorList>
            <person name="Fulton L."/>
            <person name="Clifton S."/>
            <person name="Fulton B."/>
            <person name="Xu J."/>
            <person name="Minx P."/>
            <person name="Pepin K.H."/>
            <person name="Johnson M."/>
            <person name="Thiruvilangam P."/>
            <person name="Bhonagiri V."/>
            <person name="Nash W.E."/>
            <person name="Mardis E.R."/>
            <person name="Wilson R.K."/>
        </authorList>
    </citation>
    <scope>NUCLEOTIDE SEQUENCE [LARGE SCALE GENOMIC DNA]</scope>
    <source>
        <strain evidence="1 2">ATCC 29149</strain>
    </source>
</reference>
<gene>
    <name evidence="1" type="ORF">RUMGNA_00223</name>
</gene>
<reference evidence="1 2" key="2">
    <citation type="submission" date="2007-06" db="EMBL/GenBank/DDBJ databases">
        <title>Draft genome sequence of Ruminococcus gnavus (ATCC 29149).</title>
        <authorList>
            <person name="Sudarsanam P."/>
            <person name="Ley R."/>
            <person name="Guruge J."/>
            <person name="Turnbaugh P.J."/>
            <person name="Mahowald M."/>
            <person name="Liep D."/>
            <person name="Gordon J."/>
        </authorList>
    </citation>
    <scope>NUCLEOTIDE SEQUENCE [LARGE SCALE GENOMIC DNA]</scope>
    <source>
        <strain evidence="1 2">ATCC 29149</strain>
    </source>
</reference>
<dbReference type="GeneID" id="57433381"/>
<comment type="caution">
    <text evidence="1">The sequence shown here is derived from an EMBL/GenBank/DDBJ whole genome shotgun (WGS) entry which is preliminary data.</text>
</comment>
<dbReference type="AlphaFoldDB" id="A7AY58"/>
<name>A7AY58_MEDG7</name>
<protein>
    <submittedName>
        <fullName evidence="1">Uncharacterized protein</fullName>
    </submittedName>
</protein>
<dbReference type="PaxDb" id="411470-RUMGNA_00223"/>
<sequence length="79" mass="8424">MTAPHSTRARAQGDTDEVISLFLCPATDATMAAGRKVLPQGATNAGRGRSGIFACKVKKNTALPSSFAAEMEVKIRKWM</sequence>
<dbReference type="Proteomes" id="UP000004410">
    <property type="component" value="Unassembled WGS sequence"/>
</dbReference>
<accession>A7AY58</accession>
<organism evidence="1 2">
    <name type="scientific">Mediterraneibacter gnavus (strain ATCC 29149 / DSM 114966 / JCM 6515 / VPI C7-9)</name>
    <name type="common">Ruminococcus gnavus</name>
    <dbReference type="NCBI Taxonomy" id="411470"/>
    <lineage>
        <taxon>Bacteria</taxon>
        <taxon>Bacillati</taxon>
        <taxon>Bacillota</taxon>
        <taxon>Clostridia</taxon>
        <taxon>Lachnospirales</taxon>
        <taxon>Lachnospiraceae</taxon>
        <taxon>Mediterraneibacter</taxon>
    </lineage>
</organism>
<proteinExistence type="predicted"/>
<dbReference type="EMBL" id="AAYG02000002">
    <property type="protein sequence ID" value="EDN79455.1"/>
    <property type="molecule type" value="Genomic_DNA"/>
</dbReference>
<dbReference type="RefSeq" id="WP_004840207.1">
    <property type="nucleotide sequence ID" value="NZ_AAYG02000002.1"/>
</dbReference>